<dbReference type="STRING" id="1909395.BKM31_39250"/>
<keyword evidence="4" id="KW-1185">Reference proteome</keyword>
<keyword evidence="2" id="KW-0812">Transmembrane</keyword>
<feature type="transmembrane region" description="Helical" evidence="2">
    <location>
        <begin position="150"/>
        <end position="171"/>
    </location>
</feature>
<dbReference type="AlphaFoldDB" id="A0A1V0A961"/>
<feature type="region of interest" description="Disordered" evidence="1">
    <location>
        <begin position="56"/>
        <end position="82"/>
    </location>
</feature>
<keyword evidence="2" id="KW-1133">Transmembrane helix</keyword>
<name>A0A1V0A961_9ACTN</name>
<gene>
    <name evidence="3" type="ORF">BKM31_39250</name>
</gene>
<proteinExistence type="predicted"/>
<dbReference type="EMBL" id="CP017717">
    <property type="protein sequence ID" value="AQZ66682.1"/>
    <property type="molecule type" value="Genomic_DNA"/>
</dbReference>
<feature type="compositionally biased region" description="Polar residues" evidence="1">
    <location>
        <begin position="62"/>
        <end position="72"/>
    </location>
</feature>
<evidence type="ECO:0000256" key="2">
    <source>
        <dbReference type="SAM" id="Phobius"/>
    </source>
</evidence>
<sequence length="280" mass="29994">MAAFTAALGTASMAAFIMPYAWPVVGLIGMMNGDPQEQDRGAEEWLNPRSVNNWPTYAPATPLTSAQQQQQWHPPMAAHPTPGDQSDLTFLRSELKRLAKEVGEVGDWAGQAYQSFIEKVNVLDKHLAALDDNRVGTGNTLKASAQGYNAILMVCVAVAAVLAALAVFVQFCRGSLVNAAAGEANAMRAVVSLHDAVSAAFKQHWKLVLKVSLILGTAGVAFNQFTQNLPGIATVKADKPNLIEAKAVWDPTTADIVDDPQSKLDAAQLEQPSIMPEFGW</sequence>
<dbReference type="KEGG" id="noa:BKM31_39250"/>
<accession>A0A1V0A961</accession>
<protein>
    <recommendedName>
        <fullName evidence="5">ESX-1 secretion-associated protein EspA/EspE-like domain-containing protein</fullName>
    </recommendedName>
</protein>
<keyword evidence="2" id="KW-0472">Membrane</keyword>
<feature type="transmembrane region" description="Helical" evidence="2">
    <location>
        <begin position="6"/>
        <end position="30"/>
    </location>
</feature>
<evidence type="ECO:0000313" key="3">
    <source>
        <dbReference type="EMBL" id="AQZ66682.1"/>
    </source>
</evidence>
<dbReference type="Proteomes" id="UP000190797">
    <property type="component" value="Chromosome"/>
</dbReference>
<reference evidence="4" key="1">
    <citation type="journal article" date="2017" name="Med. Chem. Commun.">
        <title>Nonomuraea sp. ATCC 55076 harbours the largest actinomycete chromosome to date and the kistamicin biosynthetic gene cluster.</title>
        <authorList>
            <person name="Nazari B."/>
            <person name="Forneris C.C."/>
            <person name="Gibson M.I."/>
            <person name="Moon K."/>
            <person name="Schramma K.R."/>
            <person name="Seyedsayamdost M.R."/>
        </authorList>
    </citation>
    <scope>NUCLEOTIDE SEQUENCE [LARGE SCALE GENOMIC DNA]</scope>
    <source>
        <strain evidence="4">ATCC 55076</strain>
    </source>
</reference>
<evidence type="ECO:0008006" key="5">
    <source>
        <dbReference type="Google" id="ProtNLM"/>
    </source>
</evidence>
<evidence type="ECO:0000313" key="4">
    <source>
        <dbReference type="Proteomes" id="UP000190797"/>
    </source>
</evidence>
<organism evidence="3 4">
    <name type="scientific">[Actinomadura] parvosata subsp. kistnae</name>
    <dbReference type="NCBI Taxonomy" id="1909395"/>
    <lineage>
        <taxon>Bacteria</taxon>
        <taxon>Bacillati</taxon>
        <taxon>Actinomycetota</taxon>
        <taxon>Actinomycetes</taxon>
        <taxon>Streptosporangiales</taxon>
        <taxon>Streptosporangiaceae</taxon>
        <taxon>Nonomuraea</taxon>
    </lineage>
</organism>
<evidence type="ECO:0000256" key="1">
    <source>
        <dbReference type="SAM" id="MobiDB-lite"/>
    </source>
</evidence>